<feature type="binding site" evidence="15">
    <location>
        <position position="204"/>
    </location>
    <ligand>
        <name>substrate</name>
    </ligand>
</feature>
<feature type="binding site" evidence="15">
    <location>
        <position position="193"/>
    </location>
    <ligand>
        <name>NADP(+)</name>
        <dbReference type="ChEBI" id="CHEBI:58349"/>
    </ligand>
</feature>
<reference evidence="18 19" key="1">
    <citation type="journal article" date="2011" name="Stand. Genomic Sci.">
        <title>Complete genome sequence of Deinococcus maricopensis type strain (LB-34).</title>
        <authorList>
            <person name="Pukall R."/>
            <person name="Zeytun A."/>
            <person name="Lucas S."/>
            <person name="Lapidus A."/>
            <person name="Hammon N."/>
            <person name="Deshpande S."/>
            <person name="Nolan M."/>
            <person name="Cheng J.F."/>
            <person name="Pitluck S."/>
            <person name="Liolios K."/>
            <person name="Pagani I."/>
            <person name="Mikhailova N."/>
            <person name="Ivanova N."/>
            <person name="Mavromatis K."/>
            <person name="Pati A."/>
            <person name="Tapia R."/>
            <person name="Han C."/>
            <person name="Goodwin L."/>
            <person name="Chen A."/>
            <person name="Palaniappan K."/>
            <person name="Land M."/>
            <person name="Hauser L."/>
            <person name="Chang Y.J."/>
            <person name="Jeffries C.D."/>
            <person name="Brambilla E.M."/>
            <person name="Rohde M."/>
            <person name="Goker M."/>
            <person name="Detter J.C."/>
            <person name="Woyke T."/>
            <person name="Bristow J."/>
            <person name="Eisen J.A."/>
            <person name="Markowitz V."/>
            <person name="Hugenholtz P."/>
            <person name="Kyrpides N.C."/>
            <person name="Klenk H.P."/>
        </authorList>
    </citation>
    <scope>NUCLEOTIDE SEQUENCE [LARGE SCALE GENOMIC DNA]</scope>
    <source>
        <strain evidence="19">DSM 21211 / LMG 22137 / NRRL B-23946 / LB-34</strain>
    </source>
</reference>
<evidence type="ECO:0000256" key="1">
    <source>
        <dbReference type="ARBA" id="ARBA00002151"/>
    </source>
</evidence>
<keyword evidence="9 13" id="KW-0862">Zinc</keyword>
<dbReference type="GO" id="GO:0008270">
    <property type="term" value="F:zinc ion binding"/>
    <property type="evidence" value="ECO:0007669"/>
    <property type="project" value="InterPro"/>
</dbReference>
<keyword evidence="7 13" id="KW-0479">Metal-binding</keyword>
<evidence type="ECO:0000256" key="2">
    <source>
        <dbReference type="ARBA" id="ARBA00004882"/>
    </source>
</evidence>
<evidence type="ECO:0000256" key="6">
    <source>
        <dbReference type="ARBA" id="ARBA00022619"/>
    </source>
</evidence>
<dbReference type="InterPro" id="IPR016193">
    <property type="entry name" value="Cytidine_deaminase-like"/>
</dbReference>
<evidence type="ECO:0000256" key="10">
    <source>
        <dbReference type="ARBA" id="ARBA00022857"/>
    </source>
</evidence>
<evidence type="ECO:0000256" key="15">
    <source>
        <dbReference type="PIRSR" id="PIRSR006769-2"/>
    </source>
</evidence>
<comment type="function">
    <text evidence="1 13">Converts 2,5-diamino-6-(ribosylamino)-4(3h)-pyrimidinone 5'-phosphate into 5-amino-6-(ribosylamino)-2,4(1h,3h)-pyrimidinedione 5'-phosphate.</text>
</comment>
<keyword evidence="6 13" id="KW-0686">Riboflavin biosynthesis</keyword>
<dbReference type="InterPro" id="IPR002734">
    <property type="entry name" value="RibDG_C"/>
</dbReference>
<evidence type="ECO:0000256" key="3">
    <source>
        <dbReference type="ARBA" id="ARBA00004910"/>
    </source>
</evidence>
<feature type="binding site" evidence="16">
    <location>
        <position position="72"/>
    </location>
    <ligand>
        <name>Zn(2+)</name>
        <dbReference type="ChEBI" id="CHEBI:29105"/>
        <note>catalytic</note>
    </ligand>
</feature>
<accession>E8UBD0</accession>
<dbReference type="CDD" id="cd01284">
    <property type="entry name" value="Riboflavin_deaminase-reductase"/>
    <property type="match status" value="1"/>
</dbReference>
<keyword evidence="8 13" id="KW-0378">Hydrolase</keyword>
<dbReference type="EC" id="1.1.1.193" evidence="13"/>
<dbReference type="UniPathway" id="UPA00275">
    <property type="reaction ID" value="UER00401"/>
</dbReference>
<comment type="pathway">
    <text evidence="2 13">Cofactor biosynthesis; riboflavin biosynthesis; 5-amino-6-(D-ribitylamino)uracil from GTP: step 2/4.</text>
</comment>
<dbReference type="eggNOG" id="COG0117">
    <property type="taxonomic scope" value="Bacteria"/>
</dbReference>
<feature type="domain" description="CMP/dCMP-type deaminase" evidence="17">
    <location>
        <begin position="1"/>
        <end position="120"/>
    </location>
</feature>
<keyword evidence="10 13" id="KW-0521">NADP</keyword>
<evidence type="ECO:0000256" key="9">
    <source>
        <dbReference type="ARBA" id="ARBA00022833"/>
    </source>
</evidence>
<dbReference type="GO" id="GO:0008835">
    <property type="term" value="F:diaminohydroxyphosphoribosylaminopyrimidine deaminase activity"/>
    <property type="evidence" value="ECO:0007669"/>
    <property type="project" value="UniProtKB-EC"/>
</dbReference>
<feature type="binding site" evidence="15">
    <location>
        <position position="201"/>
    </location>
    <ligand>
        <name>substrate</name>
    </ligand>
</feature>
<feature type="binding site" evidence="16">
    <location>
        <position position="81"/>
    </location>
    <ligand>
        <name>Zn(2+)</name>
        <dbReference type="ChEBI" id="CHEBI:29105"/>
        <note>catalytic</note>
    </ligand>
</feature>
<evidence type="ECO:0000256" key="13">
    <source>
        <dbReference type="PIRNR" id="PIRNR006769"/>
    </source>
</evidence>
<dbReference type="SUPFAM" id="SSF53927">
    <property type="entry name" value="Cytidine deaminase-like"/>
    <property type="match status" value="1"/>
</dbReference>
<comment type="catalytic activity">
    <reaction evidence="13">
        <text>5-amino-6-(5-phospho-D-ribitylamino)uracil + NADP(+) = 5-amino-6-(5-phospho-D-ribosylamino)uracil + NADPH + H(+)</text>
        <dbReference type="Rhea" id="RHEA:17845"/>
        <dbReference type="ChEBI" id="CHEBI:15378"/>
        <dbReference type="ChEBI" id="CHEBI:57783"/>
        <dbReference type="ChEBI" id="CHEBI:58349"/>
        <dbReference type="ChEBI" id="CHEBI:58421"/>
        <dbReference type="ChEBI" id="CHEBI:58453"/>
        <dbReference type="EC" id="1.1.1.193"/>
    </reaction>
</comment>
<organism evidence="18 19">
    <name type="scientific">Deinococcus maricopensis (strain DSM 21211 / LMG 22137 / NRRL B-23946 / LB-34)</name>
    <dbReference type="NCBI Taxonomy" id="709986"/>
    <lineage>
        <taxon>Bacteria</taxon>
        <taxon>Thermotogati</taxon>
        <taxon>Deinococcota</taxon>
        <taxon>Deinococci</taxon>
        <taxon>Deinococcales</taxon>
        <taxon>Deinococcaceae</taxon>
        <taxon>Deinococcus</taxon>
    </lineage>
</organism>
<dbReference type="PROSITE" id="PS51747">
    <property type="entry name" value="CYT_DCMP_DEAMINASES_2"/>
    <property type="match status" value="1"/>
</dbReference>
<dbReference type="Gene3D" id="3.40.140.10">
    <property type="entry name" value="Cytidine Deaminase, domain 2"/>
    <property type="match status" value="1"/>
</dbReference>
<dbReference type="Gene3D" id="3.40.430.10">
    <property type="entry name" value="Dihydrofolate Reductase, subunit A"/>
    <property type="match status" value="1"/>
</dbReference>
<comment type="similarity">
    <text evidence="5 13">In the C-terminal section; belongs to the HTP reductase family.</text>
</comment>
<keyword evidence="19" id="KW-1185">Reference proteome</keyword>
<comment type="pathway">
    <text evidence="3 13">Cofactor biosynthesis; riboflavin biosynthesis; 5-amino-6-(D-ribitylamino)uracil from GTP: step 3/4.</text>
</comment>
<evidence type="ECO:0000256" key="16">
    <source>
        <dbReference type="PIRSR" id="PIRSR006769-3"/>
    </source>
</evidence>
<evidence type="ECO:0000256" key="11">
    <source>
        <dbReference type="ARBA" id="ARBA00023002"/>
    </source>
</evidence>
<feature type="binding site" evidence="15">
    <location>
        <position position="278"/>
    </location>
    <ligand>
        <name>substrate</name>
    </ligand>
</feature>
<comment type="cofactor">
    <cofactor evidence="13 16">
        <name>Zn(2+)</name>
        <dbReference type="ChEBI" id="CHEBI:29105"/>
    </cofactor>
    <text evidence="13 16">Binds 1 zinc ion.</text>
</comment>
<evidence type="ECO:0000313" key="19">
    <source>
        <dbReference type="Proteomes" id="UP000008635"/>
    </source>
</evidence>
<dbReference type="HOGENOM" id="CLU_036590_1_2_0"/>
<evidence type="ECO:0000256" key="8">
    <source>
        <dbReference type="ARBA" id="ARBA00022801"/>
    </source>
</evidence>
<dbReference type="GO" id="GO:0008703">
    <property type="term" value="F:5-amino-6-(5-phosphoribosylamino)uracil reductase activity"/>
    <property type="evidence" value="ECO:0007669"/>
    <property type="project" value="UniProtKB-EC"/>
</dbReference>
<dbReference type="Proteomes" id="UP000008635">
    <property type="component" value="Chromosome"/>
</dbReference>
<gene>
    <name evidence="18" type="ordered locus">Deima_2739</name>
</gene>
<keyword evidence="11 13" id="KW-0560">Oxidoreductase</keyword>
<comment type="similarity">
    <text evidence="4 13">In the N-terminal section; belongs to the cytidine and deoxycytidylate deaminase family.</text>
</comment>
<dbReference type="PIRSF" id="PIRSF006769">
    <property type="entry name" value="RibD"/>
    <property type="match status" value="1"/>
</dbReference>
<protein>
    <recommendedName>
        <fullName evidence="13">Riboflavin biosynthesis protein RibD</fullName>
    </recommendedName>
    <domain>
        <recommendedName>
            <fullName evidence="13">Diaminohydroxyphosphoribosylaminopyrimidine deaminase</fullName>
            <shortName evidence="13">DRAP deaminase</shortName>
            <ecNumber evidence="13">3.5.4.26</ecNumber>
        </recommendedName>
        <alternativeName>
            <fullName evidence="13">Riboflavin-specific deaminase</fullName>
        </alternativeName>
    </domain>
    <domain>
        <recommendedName>
            <fullName evidence="13">5-amino-6-(5-phosphoribosylamino)uracil reductase</fullName>
            <ecNumber evidence="13">1.1.1.193</ecNumber>
        </recommendedName>
        <alternativeName>
            <fullName evidence="13">HTP reductase</fullName>
        </alternativeName>
    </domain>
</protein>
<feature type="binding site" evidence="15">
    <location>
        <position position="151"/>
    </location>
    <ligand>
        <name>NADP(+)</name>
        <dbReference type="ChEBI" id="CHEBI:58349"/>
    </ligand>
</feature>
<dbReference type="Pfam" id="PF00383">
    <property type="entry name" value="dCMP_cyt_deam_1"/>
    <property type="match status" value="1"/>
</dbReference>
<feature type="binding site" evidence="15">
    <location>
        <begin position="280"/>
        <end position="286"/>
    </location>
    <ligand>
        <name>NADP(+)</name>
        <dbReference type="ChEBI" id="CHEBI:58349"/>
    </ligand>
</feature>
<dbReference type="InterPro" id="IPR050765">
    <property type="entry name" value="Riboflavin_Biosynth_HTPR"/>
</dbReference>
<evidence type="ECO:0000256" key="12">
    <source>
        <dbReference type="ARBA" id="ARBA00023268"/>
    </source>
</evidence>
<dbReference type="FunFam" id="3.40.140.10:FF:000025">
    <property type="entry name" value="Riboflavin biosynthesis protein RibD"/>
    <property type="match status" value="1"/>
</dbReference>
<dbReference type="InterPro" id="IPR024072">
    <property type="entry name" value="DHFR-like_dom_sf"/>
</dbReference>
<dbReference type="KEGG" id="dmr:Deima_2739"/>
<evidence type="ECO:0000313" key="18">
    <source>
        <dbReference type="EMBL" id="ADV68369.1"/>
    </source>
</evidence>
<name>E8UBD0_DEIML</name>
<keyword evidence="12" id="KW-0511">Multifunctional enzyme</keyword>
<evidence type="ECO:0000256" key="14">
    <source>
        <dbReference type="PIRSR" id="PIRSR006769-1"/>
    </source>
</evidence>
<proteinExistence type="inferred from homology"/>
<dbReference type="AlphaFoldDB" id="E8UBD0"/>
<feature type="binding site" evidence="15">
    <location>
        <position position="181"/>
    </location>
    <ligand>
        <name>substrate</name>
    </ligand>
</feature>
<dbReference type="InterPro" id="IPR002125">
    <property type="entry name" value="CMP_dCMP_dom"/>
</dbReference>
<feature type="binding site" evidence="15">
    <location>
        <position position="197"/>
    </location>
    <ligand>
        <name>NADP(+)</name>
        <dbReference type="ChEBI" id="CHEBI:58349"/>
    </ligand>
</feature>
<dbReference type="PROSITE" id="PS00903">
    <property type="entry name" value="CYT_DCMP_DEAMINASES_1"/>
    <property type="match status" value="1"/>
</dbReference>
<dbReference type="EMBL" id="CP002454">
    <property type="protein sequence ID" value="ADV68369.1"/>
    <property type="molecule type" value="Genomic_DNA"/>
</dbReference>
<feature type="binding site" evidence="16">
    <location>
        <position position="47"/>
    </location>
    <ligand>
        <name>Zn(2+)</name>
        <dbReference type="ChEBI" id="CHEBI:29105"/>
        <note>catalytic</note>
    </ligand>
</feature>
<evidence type="ECO:0000256" key="7">
    <source>
        <dbReference type="ARBA" id="ARBA00022723"/>
    </source>
</evidence>
<dbReference type="Pfam" id="PF01872">
    <property type="entry name" value="RibD_C"/>
    <property type="match status" value="1"/>
</dbReference>
<dbReference type="PANTHER" id="PTHR38011">
    <property type="entry name" value="DIHYDROFOLATE REDUCTASE FAMILY PROTEIN (AFU_ORTHOLOGUE AFUA_8G06820)"/>
    <property type="match status" value="1"/>
</dbReference>
<dbReference type="SUPFAM" id="SSF53597">
    <property type="entry name" value="Dihydrofolate reductase-like"/>
    <property type="match status" value="1"/>
</dbReference>
<dbReference type="EC" id="3.5.4.26" evidence="13"/>
<dbReference type="GO" id="GO:0009231">
    <property type="term" value="P:riboflavin biosynthetic process"/>
    <property type="evidence" value="ECO:0007669"/>
    <property type="project" value="UniProtKB-UniPathway"/>
</dbReference>
<dbReference type="InterPro" id="IPR004794">
    <property type="entry name" value="Eubact_RibD"/>
</dbReference>
<sequence>MHFMHQALQQAALGLGRTAPNPPVGCVIVAGGEVVGRGFHPRAGQGHAEVFALQDAGVRARGATAYVTLEPCSHTGRTPPCADALIRAGVARVVVAALDPNPVVAGRGVARLRTHGLDVHVGPLADAAVRQQAGFRSLITRGRPWVVYKYAATLDGKISADDARPLPVSGPDARALVHTWRNEFDAIAVGVGTVLADDPHLTTRGVPGGRDPRPIVFDRHARTPTTARALRPGTVLVTGPDARTDAHEAAGAHVLRAPTLHEALQGLGALGVTSLLLEGGARLASALYAADLIDEVRAFIAPTLLGAGLPALTSPAAHAPRALHDVQATRVGTDVLIEGFLTAIPRVDARAEE</sequence>
<feature type="active site" description="Proton donor" evidence="14">
    <location>
        <position position="49"/>
    </location>
</feature>
<comment type="catalytic activity">
    <reaction evidence="13">
        <text>2,5-diamino-6-hydroxy-4-(5-phosphoribosylamino)-pyrimidine + H2O + H(+) = 5-amino-6-(5-phospho-D-ribosylamino)uracil + NH4(+)</text>
        <dbReference type="Rhea" id="RHEA:21868"/>
        <dbReference type="ChEBI" id="CHEBI:15377"/>
        <dbReference type="ChEBI" id="CHEBI:15378"/>
        <dbReference type="ChEBI" id="CHEBI:28938"/>
        <dbReference type="ChEBI" id="CHEBI:58453"/>
        <dbReference type="ChEBI" id="CHEBI:58614"/>
        <dbReference type="EC" id="3.5.4.26"/>
    </reaction>
</comment>
<dbReference type="PANTHER" id="PTHR38011:SF7">
    <property type="entry name" value="2,5-DIAMINO-6-RIBOSYLAMINO-4(3H)-PYRIMIDINONE 5'-PHOSPHATE REDUCTASE"/>
    <property type="match status" value="1"/>
</dbReference>
<evidence type="ECO:0000256" key="4">
    <source>
        <dbReference type="ARBA" id="ARBA00005259"/>
    </source>
</evidence>
<reference evidence="19" key="2">
    <citation type="submission" date="2011-01" db="EMBL/GenBank/DDBJ databases">
        <title>The complete genome of Deinococcus maricopensis DSM 21211.</title>
        <authorList>
            <consortium name="US DOE Joint Genome Institute (JGI-PGF)"/>
            <person name="Lucas S."/>
            <person name="Copeland A."/>
            <person name="Lapidus A."/>
            <person name="Goodwin L."/>
            <person name="Pitluck S."/>
            <person name="Kyrpides N."/>
            <person name="Mavromatis K."/>
            <person name="Pagani I."/>
            <person name="Ivanova N."/>
            <person name="Ovchinnikova G."/>
            <person name="Zeytun A."/>
            <person name="Detter J.C."/>
            <person name="Han C."/>
            <person name="Land M."/>
            <person name="Hauser L."/>
            <person name="Markowitz V."/>
            <person name="Cheng J.-F."/>
            <person name="Hugenholtz P."/>
            <person name="Woyke T."/>
            <person name="Wu D."/>
            <person name="Pukall R."/>
            <person name="Gehrich-Schroeter G."/>
            <person name="Brambilla E."/>
            <person name="Klenk H.-P."/>
            <person name="Eisen J.A."/>
        </authorList>
    </citation>
    <scope>NUCLEOTIDE SEQUENCE [LARGE SCALE GENOMIC DNA]</scope>
    <source>
        <strain evidence="19">DSM 21211 / LMG 22137 / NRRL B-23946 / LB-34</strain>
    </source>
</reference>
<dbReference type="NCBIfam" id="TIGR00326">
    <property type="entry name" value="eubact_ribD"/>
    <property type="match status" value="1"/>
</dbReference>
<dbReference type="eggNOG" id="COG1985">
    <property type="taxonomic scope" value="Bacteria"/>
</dbReference>
<evidence type="ECO:0000259" key="17">
    <source>
        <dbReference type="PROSITE" id="PS51747"/>
    </source>
</evidence>
<evidence type="ECO:0000256" key="5">
    <source>
        <dbReference type="ARBA" id="ARBA00007417"/>
    </source>
</evidence>
<dbReference type="InterPro" id="IPR016192">
    <property type="entry name" value="APOBEC/CMP_deaminase_Zn-bd"/>
</dbReference>
<dbReference type="STRING" id="709986.Deima_2739"/>